<reference evidence="2" key="1">
    <citation type="submission" date="2022-08" db="EMBL/GenBank/DDBJ databases">
        <title>Genome sequencing of akame (Lates japonicus).</title>
        <authorList>
            <person name="Hashiguchi Y."/>
            <person name="Takahashi H."/>
        </authorList>
    </citation>
    <scope>NUCLEOTIDE SEQUENCE</scope>
    <source>
        <strain evidence="2">Kochi</strain>
    </source>
</reference>
<gene>
    <name evidence="2" type="ORF">AKAME5_000633000</name>
</gene>
<evidence type="ECO:0000313" key="3">
    <source>
        <dbReference type="Proteomes" id="UP001279410"/>
    </source>
</evidence>
<dbReference type="Proteomes" id="UP001279410">
    <property type="component" value="Unassembled WGS sequence"/>
</dbReference>
<sequence>MVANMVLYIPKEGLQRSPEEASTDKKPAQRVENQRAAVCPENDENDGYIWLLERGGLLEKLLCQSDGHISQQVEKTEVRQKPEVKQIKRI</sequence>
<feature type="region of interest" description="Disordered" evidence="1">
    <location>
        <begin position="13"/>
        <end position="35"/>
    </location>
</feature>
<keyword evidence="3" id="KW-1185">Reference proteome</keyword>
<accession>A0AAD3MGQ8</accession>
<organism evidence="2 3">
    <name type="scientific">Lates japonicus</name>
    <name type="common">Japanese lates</name>
    <dbReference type="NCBI Taxonomy" id="270547"/>
    <lineage>
        <taxon>Eukaryota</taxon>
        <taxon>Metazoa</taxon>
        <taxon>Chordata</taxon>
        <taxon>Craniata</taxon>
        <taxon>Vertebrata</taxon>
        <taxon>Euteleostomi</taxon>
        <taxon>Actinopterygii</taxon>
        <taxon>Neopterygii</taxon>
        <taxon>Teleostei</taxon>
        <taxon>Neoteleostei</taxon>
        <taxon>Acanthomorphata</taxon>
        <taxon>Carangaria</taxon>
        <taxon>Carangaria incertae sedis</taxon>
        <taxon>Centropomidae</taxon>
        <taxon>Lates</taxon>
    </lineage>
</organism>
<dbReference type="EMBL" id="BRZM01000018">
    <property type="protein sequence ID" value="GLD53602.1"/>
    <property type="molecule type" value="Genomic_DNA"/>
</dbReference>
<proteinExistence type="predicted"/>
<comment type="caution">
    <text evidence="2">The sequence shown here is derived from an EMBL/GenBank/DDBJ whole genome shotgun (WGS) entry which is preliminary data.</text>
</comment>
<name>A0AAD3MGQ8_LATJO</name>
<dbReference type="AlphaFoldDB" id="A0AAD3MGQ8"/>
<evidence type="ECO:0000256" key="1">
    <source>
        <dbReference type="SAM" id="MobiDB-lite"/>
    </source>
</evidence>
<evidence type="ECO:0000313" key="2">
    <source>
        <dbReference type="EMBL" id="GLD53602.1"/>
    </source>
</evidence>
<protein>
    <submittedName>
        <fullName evidence="2">Uncharacterized protein</fullName>
    </submittedName>
</protein>
<feature type="compositionally biased region" description="Basic and acidic residues" evidence="1">
    <location>
        <begin position="13"/>
        <end position="33"/>
    </location>
</feature>